<evidence type="ECO:0000313" key="1">
    <source>
        <dbReference type="EMBL" id="ABO55621.1"/>
    </source>
</evidence>
<accession>A4JH68</accession>
<dbReference type="InterPro" id="IPR009057">
    <property type="entry name" value="Homeodomain-like_sf"/>
</dbReference>
<dbReference type="Proteomes" id="UP000002287">
    <property type="component" value="Chromosome 1"/>
</dbReference>
<dbReference type="SUPFAM" id="SSF46689">
    <property type="entry name" value="Homeodomain-like"/>
    <property type="match status" value="1"/>
</dbReference>
<dbReference type="Pfam" id="PF01527">
    <property type="entry name" value="HTH_Tnp_1"/>
    <property type="match status" value="1"/>
</dbReference>
<protein>
    <submittedName>
        <fullName evidence="1">Transposase IS3/IS911 family protein</fullName>
    </submittedName>
</protein>
<gene>
    <name evidence="1" type="ordered locus">Bcep1808_2629</name>
</gene>
<dbReference type="GO" id="GO:0006313">
    <property type="term" value="P:DNA transposition"/>
    <property type="evidence" value="ECO:0007669"/>
    <property type="project" value="InterPro"/>
</dbReference>
<dbReference type="GO" id="GO:0003677">
    <property type="term" value="F:DNA binding"/>
    <property type="evidence" value="ECO:0007669"/>
    <property type="project" value="InterPro"/>
</dbReference>
<dbReference type="AlphaFoldDB" id="A4JH68"/>
<dbReference type="KEGG" id="bvi:Bcep1808_2629"/>
<sequence length="180" mass="19737">MLSVRVDTCTQTVMTEKQDLRSRLVVGRRRDGRREFDEAAVQELVELCLKPGVSIARMAMDHDVNPNQLRRWISRYQQHTLQTPTRPDPLVIDGVSIDIPGSARRVPVSEAQAFVPVVTAPSTVPAVSPVRPPDTSLMALSLHVRLSNGVEFDLGEASVDELATVIQMLGRLPCSGSTKG</sequence>
<dbReference type="InterPro" id="IPR002514">
    <property type="entry name" value="Transposase_8"/>
</dbReference>
<dbReference type="GO" id="GO:0004803">
    <property type="term" value="F:transposase activity"/>
    <property type="evidence" value="ECO:0007669"/>
    <property type="project" value="InterPro"/>
</dbReference>
<dbReference type="eggNOG" id="COG2963">
    <property type="taxonomic scope" value="Bacteria"/>
</dbReference>
<dbReference type="HOGENOM" id="CLU_111920_1_0_4"/>
<organism evidence="1 2">
    <name type="scientific">Burkholderia vietnamiensis (strain G4 / LMG 22486)</name>
    <name type="common">Burkholderia cepacia (strain R1808)</name>
    <dbReference type="NCBI Taxonomy" id="269482"/>
    <lineage>
        <taxon>Bacteria</taxon>
        <taxon>Pseudomonadati</taxon>
        <taxon>Pseudomonadota</taxon>
        <taxon>Betaproteobacteria</taxon>
        <taxon>Burkholderiales</taxon>
        <taxon>Burkholderiaceae</taxon>
        <taxon>Burkholderia</taxon>
        <taxon>Burkholderia cepacia complex</taxon>
    </lineage>
</organism>
<dbReference type="EMBL" id="CP000614">
    <property type="protein sequence ID" value="ABO55621.1"/>
    <property type="molecule type" value="Genomic_DNA"/>
</dbReference>
<evidence type="ECO:0000313" key="2">
    <source>
        <dbReference type="Proteomes" id="UP000002287"/>
    </source>
</evidence>
<reference evidence="2" key="1">
    <citation type="submission" date="2007-03" db="EMBL/GenBank/DDBJ databases">
        <title>Complete sequence of chromosome 1 of Burkholderia vietnamiensis G4.</title>
        <authorList>
            <consortium name="US DOE Joint Genome Institute"/>
            <person name="Copeland A."/>
            <person name="Lucas S."/>
            <person name="Lapidus A."/>
            <person name="Barry K."/>
            <person name="Detter J.C."/>
            <person name="Glavina del Rio T."/>
            <person name="Hammon N."/>
            <person name="Israni S."/>
            <person name="Dalin E."/>
            <person name="Tice H."/>
            <person name="Pitluck S."/>
            <person name="Chain P."/>
            <person name="Malfatti S."/>
            <person name="Shin M."/>
            <person name="Vergez L."/>
            <person name="Schmutz J."/>
            <person name="Larimer F."/>
            <person name="Land M."/>
            <person name="Hauser L."/>
            <person name="Kyrpides N."/>
            <person name="Tiedje J."/>
            <person name="Richardson P."/>
        </authorList>
    </citation>
    <scope>NUCLEOTIDE SEQUENCE [LARGE SCALE GENOMIC DNA]</scope>
    <source>
        <strain evidence="2">G4 / LMG 22486</strain>
    </source>
</reference>
<name>A4JH68_BURVG</name>
<proteinExistence type="predicted"/>